<dbReference type="Proteomes" id="UP000054560">
    <property type="component" value="Unassembled WGS sequence"/>
</dbReference>
<gene>
    <name evidence="2" type="ORF">SARC_09415</name>
</gene>
<dbReference type="RefSeq" id="XP_014152047.1">
    <property type="nucleotide sequence ID" value="XM_014296572.1"/>
</dbReference>
<sequence>MAEADAQAGEPSNFCDDVDLNSDDSTVMRKSYSGQRPIGVHHDSSLRTSELASPPIVRSRDVDADMFGCQ</sequence>
<accession>A0A0L0FMZ7</accession>
<dbReference type="GeneID" id="25909919"/>
<feature type="region of interest" description="Disordered" evidence="1">
    <location>
        <begin position="1"/>
        <end position="70"/>
    </location>
</feature>
<keyword evidence="3" id="KW-1185">Reference proteome</keyword>
<dbReference type="AlphaFoldDB" id="A0A0L0FMZ7"/>
<protein>
    <submittedName>
        <fullName evidence="2">Uncharacterized protein</fullName>
    </submittedName>
</protein>
<evidence type="ECO:0000313" key="3">
    <source>
        <dbReference type="Proteomes" id="UP000054560"/>
    </source>
</evidence>
<name>A0A0L0FMZ7_9EUKA</name>
<reference evidence="2 3" key="1">
    <citation type="submission" date="2011-02" db="EMBL/GenBank/DDBJ databases">
        <title>The Genome Sequence of Sphaeroforma arctica JP610.</title>
        <authorList>
            <consortium name="The Broad Institute Genome Sequencing Platform"/>
            <person name="Russ C."/>
            <person name="Cuomo C."/>
            <person name="Young S.K."/>
            <person name="Zeng Q."/>
            <person name="Gargeya S."/>
            <person name="Alvarado L."/>
            <person name="Berlin A."/>
            <person name="Chapman S.B."/>
            <person name="Chen Z."/>
            <person name="Freedman E."/>
            <person name="Gellesch M."/>
            <person name="Goldberg J."/>
            <person name="Griggs A."/>
            <person name="Gujja S."/>
            <person name="Heilman E."/>
            <person name="Heiman D."/>
            <person name="Howarth C."/>
            <person name="Mehta T."/>
            <person name="Neiman D."/>
            <person name="Pearson M."/>
            <person name="Roberts A."/>
            <person name="Saif S."/>
            <person name="Shea T."/>
            <person name="Shenoy N."/>
            <person name="Sisk P."/>
            <person name="Stolte C."/>
            <person name="Sykes S."/>
            <person name="White J."/>
            <person name="Yandava C."/>
            <person name="Burger G."/>
            <person name="Gray M.W."/>
            <person name="Holland P.W.H."/>
            <person name="King N."/>
            <person name="Lang F.B.F."/>
            <person name="Roger A.J."/>
            <person name="Ruiz-Trillo I."/>
            <person name="Haas B."/>
            <person name="Nusbaum C."/>
            <person name="Birren B."/>
        </authorList>
    </citation>
    <scope>NUCLEOTIDE SEQUENCE [LARGE SCALE GENOMIC DNA]</scope>
    <source>
        <strain evidence="2 3">JP610</strain>
    </source>
</reference>
<evidence type="ECO:0000313" key="2">
    <source>
        <dbReference type="EMBL" id="KNC78145.1"/>
    </source>
</evidence>
<evidence type="ECO:0000256" key="1">
    <source>
        <dbReference type="SAM" id="MobiDB-lite"/>
    </source>
</evidence>
<feature type="non-terminal residue" evidence="2">
    <location>
        <position position="70"/>
    </location>
</feature>
<dbReference type="EMBL" id="KQ242550">
    <property type="protein sequence ID" value="KNC78145.1"/>
    <property type="molecule type" value="Genomic_DNA"/>
</dbReference>
<proteinExistence type="predicted"/>
<organism evidence="2 3">
    <name type="scientific">Sphaeroforma arctica JP610</name>
    <dbReference type="NCBI Taxonomy" id="667725"/>
    <lineage>
        <taxon>Eukaryota</taxon>
        <taxon>Ichthyosporea</taxon>
        <taxon>Ichthyophonida</taxon>
        <taxon>Sphaeroforma</taxon>
    </lineage>
</organism>